<reference evidence="2" key="1">
    <citation type="journal article" date="2020" name="Nat. Commun.">
        <title>Large-scale genome sequencing of mycorrhizal fungi provides insights into the early evolution of symbiotic traits.</title>
        <authorList>
            <person name="Miyauchi S."/>
            <person name="Kiss E."/>
            <person name="Kuo A."/>
            <person name="Drula E."/>
            <person name="Kohler A."/>
            <person name="Sanchez-Garcia M."/>
            <person name="Morin E."/>
            <person name="Andreopoulos B."/>
            <person name="Barry K.W."/>
            <person name="Bonito G."/>
            <person name="Buee M."/>
            <person name="Carver A."/>
            <person name="Chen C."/>
            <person name="Cichocki N."/>
            <person name="Clum A."/>
            <person name="Culley D."/>
            <person name="Crous P.W."/>
            <person name="Fauchery L."/>
            <person name="Girlanda M."/>
            <person name="Hayes R.D."/>
            <person name="Keri Z."/>
            <person name="LaButti K."/>
            <person name="Lipzen A."/>
            <person name="Lombard V."/>
            <person name="Magnuson J."/>
            <person name="Maillard F."/>
            <person name="Murat C."/>
            <person name="Nolan M."/>
            <person name="Ohm R.A."/>
            <person name="Pangilinan J."/>
            <person name="Pereira M.F."/>
            <person name="Perotto S."/>
            <person name="Peter M."/>
            <person name="Pfister S."/>
            <person name="Riley R."/>
            <person name="Sitrit Y."/>
            <person name="Stielow J.B."/>
            <person name="Szollosi G."/>
            <person name="Zifcakova L."/>
            <person name="Stursova M."/>
            <person name="Spatafora J.W."/>
            <person name="Tedersoo L."/>
            <person name="Vaario L.M."/>
            <person name="Yamada A."/>
            <person name="Yan M."/>
            <person name="Wang P."/>
            <person name="Xu J."/>
            <person name="Bruns T."/>
            <person name="Baldrian P."/>
            <person name="Vilgalys R."/>
            <person name="Dunand C."/>
            <person name="Henrissat B."/>
            <person name="Grigoriev I.V."/>
            <person name="Hibbett D."/>
            <person name="Nagy L.G."/>
            <person name="Martin F.M."/>
        </authorList>
    </citation>
    <scope>NUCLEOTIDE SEQUENCE</scope>
    <source>
        <strain evidence="2">UP504</strain>
    </source>
</reference>
<evidence type="ECO:0000259" key="1">
    <source>
        <dbReference type="Pfam" id="PF13087"/>
    </source>
</evidence>
<dbReference type="EMBL" id="MU128918">
    <property type="protein sequence ID" value="KAF9519374.1"/>
    <property type="molecule type" value="Genomic_DNA"/>
</dbReference>
<sequence length="150" mass="17103">MPVRLGNFISKTLYHSELGSKNPQNDTTAIRFIDVPDGEQEPDGSSFWNAKEVETVIQLARRFDQDWKTYHIVTAHEAQCQRIHDALKQARMPQDVVSTIDSFHGELDLFNPAQSPRSTFLFLFLFSISVKVAKKIISSSLLCIRLHLDT</sequence>
<accession>A0A9P6B8B0</accession>
<comment type="caution">
    <text evidence="2">The sequence shown here is derived from an EMBL/GenBank/DDBJ whole genome shotgun (WGS) entry which is preliminary data.</text>
</comment>
<dbReference type="Pfam" id="PF13087">
    <property type="entry name" value="AAA_12"/>
    <property type="match status" value="1"/>
</dbReference>
<protein>
    <recommendedName>
        <fullName evidence="1">DNA2/NAM7 helicase-like C-terminal domain-containing protein</fullName>
    </recommendedName>
</protein>
<dbReference type="Proteomes" id="UP000886523">
    <property type="component" value="Unassembled WGS sequence"/>
</dbReference>
<organism evidence="2 3">
    <name type="scientific">Hydnum rufescens UP504</name>
    <dbReference type="NCBI Taxonomy" id="1448309"/>
    <lineage>
        <taxon>Eukaryota</taxon>
        <taxon>Fungi</taxon>
        <taxon>Dikarya</taxon>
        <taxon>Basidiomycota</taxon>
        <taxon>Agaricomycotina</taxon>
        <taxon>Agaricomycetes</taxon>
        <taxon>Cantharellales</taxon>
        <taxon>Hydnaceae</taxon>
        <taxon>Hydnum</taxon>
    </lineage>
</organism>
<dbReference type="Gene3D" id="3.40.50.300">
    <property type="entry name" value="P-loop containing nucleotide triphosphate hydrolases"/>
    <property type="match status" value="1"/>
</dbReference>
<gene>
    <name evidence="2" type="ORF">BS47DRAFT_28979</name>
</gene>
<dbReference type="AlphaFoldDB" id="A0A9P6B8B0"/>
<dbReference type="InterPro" id="IPR041679">
    <property type="entry name" value="DNA2/NAM7-like_C"/>
</dbReference>
<feature type="domain" description="DNA2/NAM7 helicase-like C-terminal" evidence="1">
    <location>
        <begin position="16"/>
        <end position="106"/>
    </location>
</feature>
<evidence type="ECO:0000313" key="3">
    <source>
        <dbReference type="Proteomes" id="UP000886523"/>
    </source>
</evidence>
<name>A0A9P6B8B0_9AGAM</name>
<keyword evidence="3" id="KW-1185">Reference proteome</keyword>
<evidence type="ECO:0000313" key="2">
    <source>
        <dbReference type="EMBL" id="KAF9519374.1"/>
    </source>
</evidence>
<proteinExistence type="predicted"/>
<dbReference type="InterPro" id="IPR027417">
    <property type="entry name" value="P-loop_NTPase"/>
</dbReference>